<feature type="transmembrane region" description="Helical" evidence="12">
    <location>
        <begin position="240"/>
        <end position="259"/>
    </location>
</feature>
<dbReference type="PANTHER" id="PTHR41523:SF7">
    <property type="entry name" value="HISTIDINE KINASE"/>
    <property type="match status" value="1"/>
</dbReference>
<keyword evidence="12" id="KW-0472">Membrane</keyword>
<accession>A0ABS7BLK5</accession>
<evidence type="ECO:0000256" key="7">
    <source>
        <dbReference type="ARBA" id="ARBA00022737"/>
    </source>
</evidence>
<feature type="transmembrane region" description="Helical" evidence="12">
    <location>
        <begin position="26"/>
        <end position="49"/>
    </location>
</feature>
<dbReference type="EC" id="2.7.13.3" evidence="2"/>
<feature type="transmembrane region" description="Helical" evidence="12">
    <location>
        <begin position="165"/>
        <end position="190"/>
    </location>
</feature>
<evidence type="ECO:0000256" key="10">
    <source>
        <dbReference type="ARBA" id="ARBA00022840"/>
    </source>
</evidence>
<keyword evidence="11" id="KW-0843">Virulence</keyword>
<dbReference type="InterPro" id="IPR013656">
    <property type="entry name" value="PAS_4"/>
</dbReference>
<evidence type="ECO:0000256" key="4">
    <source>
        <dbReference type="ARBA" id="ARBA00022630"/>
    </source>
</evidence>
<keyword evidence="9" id="KW-0418">Kinase</keyword>
<keyword evidence="12" id="KW-1133">Transmembrane helix</keyword>
<feature type="transmembrane region" description="Helical" evidence="12">
    <location>
        <begin position="64"/>
        <end position="83"/>
    </location>
</feature>
<dbReference type="SMART" id="SM00911">
    <property type="entry name" value="HWE_HK"/>
    <property type="match status" value="1"/>
</dbReference>
<name>A0ABS7BLK5_9SPHN</name>
<evidence type="ECO:0000256" key="1">
    <source>
        <dbReference type="ARBA" id="ARBA00000085"/>
    </source>
</evidence>
<keyword evidence="5" id="KW-0288">FMN</keyword>
<evidence type="ECO:0000256" key="9">
    <source>
        <dbReference type="ARBA" id="ARBA00022777"/>
    </source>
</evidence>
<proteinExistence type="predicted"/>
<evidence type="ECO:0000313" key="15">
    <source>
        <dbReference type="Proteomes" id="UP000759103"/>
    </source>
</evidence>
<dbReference type="CDD" id="cd00130">
    <property type="entry name" value="PAS"/>
    <property type="match status" value="1"/>
</dbReference>
<gene>
    <name evidence="14" type="ORF">KZ820_06645</name>
</gene>
<dbReference type="InterPro" id="IPR035965">
    <property type="entry name" value="PAS-like_dom_sf"/>
</dbReference>
<evidence type="ECO:0000256" key="2">
    <source>
        <dbReference type="ARBA" id="ARBA00012438"/>
    </source>
</evidence>
<feature type="transmembrane region" description="Helical" evidence="12">
    <location>
        <begin position="196"/>
        <end position="220"/>
    </location>
</feature>
<keyword evidence="15" id="KW-1185">Reference proteome</keyword>
<keyword evidence="10" id="KW-0067">ATP-binding</keyword>
<dbReference type="RefSeq" id="WP_219747773.1">
    <property type="nucleotide sequence ID" value="NZ_JAHXZN010000001.1"/>
</dbReference>
<evidence type="ECO:0000256" key="3">
    <source>
        <dbReference type="ARBA" id="ARBA00022553"/>
    </source>
</evidence>
<sequence>MVEEHRSPQTIGSRSSIDNEHSWSRLHLLAACSALTSVIIGAIVIVGWTLDAITLTQFFMGRSAMQPVTAVCAVLTGASVLSASRRAIGIASALALCVTIIAIQTLVQHAFAVDLGTDKLLFPRAVAAQPAFYSFPGRMAEPTAVSFLLIAVAQLLAARHGRRSSLLLTACTTIVLMLVTIALASHLFVVAPLTGILGFTQVAVPTALALGASAIGVLALRPSEGWLGLLVGESVAATAARWLVPGVVIVPTVVAWLAARGSAAGVFPNDFRLAFTTALTVILLVTLALWGSRQLDKLVSVRRVTETLRESEATLRAFFETEGLLASIVEVRGGDARYLSANRALSRLYGREDVSGLAVREVQPPDDASAFLQRVKQAQASGLPTSLERSIEASNGVRWFIETISPIAGSPVDAPRFTTAALDITERKRAEAQQQLLLLELNHRVKNTLAVVQSLALQTFRGDQATPAARRAFDARLAAVAAAHHQLVRQDWRAASIGVLVGDVVGPGCGTTFDRFDIAGPDVMLPPRTSVSLALALHELCTNAVKYGALSNDSGRVAVSWSIVGEAPGRLRLIWQESGGPPVSAPSARGFGSRLIERALAAELEAPVELIFLPGGVRCVVETIFAEASADAA</sequence>
<dbReference type="Gene3D" id="3.30.450.20">
    <property type="entry name" value="PAS domain"/>
    <property type="match status" value="1"/>
</dbReference>
<dbReference type="PROSITE" id="PS50113">
    <property type="entry name" value="PAC"/>
    <property type="match status" value="1"/>
</dbReference>
<keyword evidence="7" id="KW-0677">Repeat</keyword>
<dbReference type="Pfam" id="PF07536">
    <property type="entry name" value="HWE_HK"/>
    <property type="match status" value="1"/>
</dbReference>
<protein>
    <recommendedName>
        <fullName evidence="2">histidine kinase</fullName>
        <ecNumber evidence="2">2.7.13.3</ecNumber>
    </recommendedName>
</protein>
<dbReference type="InterPro" id="IPR000700">
    <property type="entry name" value="PAS-assoc_C"/>
</dbReference>
<dbReference type="Gene3D" id="3.30.565.10">
    <property type="entry name" value="Histidine kinase-like ATPase, C-terminal domain"/>
    <property type="match status" value="1"/>
</dbReference>
<dbReference type="EMBL" id="JAHXZN010000001">
    <property type="protein sequence ID" value="MBW6530408.1"/>
    <property type="molecule type" value="Genomic_DNA"/>
</dbReference>
<evidence type="ECO:0000256" key="5">
    <source>
        <dbReference type="ARBA" id="ARBA00022643"/>
    </source>
</evidence>
<dbReference type="NCBIfam" id="TIGR00229">
    <property type="entry name" value="sensory_box"/>
    <property type="match status" value="1"/>
</dbReference>
<dbReference type="InterPro" id="IPR000014">
    <property type="entry name" value="PAS"/>
</dbReference>
<dbReference type="SUPFAM" id="SSF55785">
    <property type="entry name" value="PYP-like sensor domain (PAS domain)"/>
    <property type="match status" value="1"/>
</dbReference>
<evidence type="ECO:0000259" key="13">
    <source>
        <dbReference type="PROSITE" id="PS50113"/>
    </source>
</evidence>
<keyword evidence="6" id="KW-0808">Transferase</keyword>
<feature type="transmembrane region" description="Helical" evidence="12">
    <location>
        <begin position="90"/>
        <end position="111"/>
    </location>
</feature>
<evidence type="ECO:0000256" key="12">
    <source>
        <dbReference type="SAM" id="Phobius"/>
    </source>
</evidence>
<comment type="caution">
    <text evidence="14">The sequence shown here is derived from an EMBL/GenBank/DDBJ whole genome shotgun (WGS) entry which is preliminary data.</text>
</comment>
<keyword evidence="3" id="KW-0597">Phosphoprotein</keyword>
<dbReference type="Pfam" id="PF08448">
    <property type="entry name" value="PAS_4"/>
    <property type="match status" value="1"/>
</dbReference>
<dbReference type="InterPro" id="IPR036890">
    <property type="entry name" value="HATPase_C_sf"/>
</dbReference>
<reference evidence="14 15" key="1">
    <citation type="submission" date="2021-07" db="EMBL/GenBank/DDBJ databases">
        <title>Sphingomonas sp.</title>
        <authorList>
            <person name="Feng G."/>
            <person name="Li J."/>
            <person name="Pan M."/>
        </authorList>
    </citation>
    <scope>NUCLEOTIDE SEQUENCE [LARGE SCALE GENOMIC DNA]</scope>
    <source>
        <strain evidence="14 15">RRHST34</strain>
    </source>
</reference>
<dbReference type="PANTHER" id="PTHR41523">
    <property type="entry name" value="TWO-COMPONENT SYSTEM SENSOR PROTEIN"/>
    <property type="match status" value="1"/>
</dbReference>
<dbReference type="Proteomes" id="UP000759103">
    <property type="component" value="Unassembled WGS sequence"/>
</dbReference>
<dbReference type="InterPro" id="IPR011102">
    <property type="entry name" value="Sig_transdc_His_kinase_HWE"/>
</dbReference>
<comment type="catalytic activity">
    <reaction evidence="1">
        <text>ATP + protein L-histidine = ADP + protein N-phospho-L-histidine.</text>
        <dbReference type="EC" id="2.7.13.3"/>
    </reaction>
</comment>
<feature type="transmembrane region" description="Helical" evidence="12">
    <location>
        <begin position="271"/>
        <end position="290"/>
    </location>
</feature>
<keyword evidence="8" id="KW-0547">Nucleotide-binding</keyword>
<keyword evidence="4" id="KW-0285">Flavoprotein</keyword>
<feature type="domain" description="PAC" evidence="13">
    <location>
        <begin position="385"/>
        <end position="436"/>
    </location>
</feature>
<organism evidence="14 15">
    <name type="scientific">Sphingomonas citri</name>
    <dbReference type="NCBI Taxonomy" id="2862499"/>
    <lineage>
        <taxon>Bacteria</taxon>
        <taxon>Pseudomonadati</taxon>
        <taxon>Pseudomonadota</taxon>
        <taxon>Alphaproteobacteria</taxon>
        <taxon>Sphingomonadales</taxon>
        <taxon>Sphingomonadaceae</taxon>
        <taxon>Sphingomonas</taxon>
    </lineage>
</organism>
<evidence type="ECO:0000313" key="14">
    <source>
        <dbReference type="EMBL" id="MBW6530408.1"/>
    </source>
</evidence>
<evidence type="ECO:0000256" key="8">
    <source>
        <dbReference type="ARBA" id="ARBA00022741"/>
    </source>
</evidence>
<evidence type="ECO:0000256" key="6">
    <source>
        <dbReference type="ARBA" id="ARBA00022679"/>
    </source>
</evidence>
<keyword evidence="12" id="KW-0812">Transmembrane</keyword>
<evidence type="ECO:0000256" key="11">
    <source>
        <dbReference type="ARBA" id="ARBA00023026"/>
    </source>
</evidence>